<dbReference type="EMBL" id="BPLQ01009662">
    <property type="protein sequence ID" value="GIY45826.1"/>
    <property type="molecule type" value="Genomic_DNA"/>
</dbReference>
<gene>
    <name evidence="1" type="ORF">CDAR_387661</name>
</gene>
<evidence type="ECO:0000313" key="2">
    <source>
        <dbReference type="Proteomes" id="UP001054837"/>
    </source>
</evidence>
<accession>A0AAV4TL75</accession>
<comment type="caution">
    <text evidence="1">The sequence shown here is derived from an EMBL/GenBank/DDBJ whole genome shotgun (WGS) entry which is preliminary data.</text>
</comment>
<protein>
    <submittedName>
        <fullName evidence="1">Uncharacterized protein</fullName>
    </submittedName>
</protein>
<dbReference type="Proteomes" id="UP001054837">
    <property type="component" value="Unassembled WGS sequence"/>
</dbReference>
<dbReference type="AlphaFoldDB" id="A0AAV4TL75"/>
<sequence length="74" mass="8324">MSSEISKFPRAAQEEPVLFGNKLPFCSEERLFPAEWVSDVLHINWKKSNVDFGSSIRGQRRVVLANGVLSCSVQ</sequence>
<name>A0AAV4TL75_9ARAC</name>
<reference evidence="1 2" key="1">
    <citation type="submission" date="2021-06" db="EMBL/GenBank/DDBJ databases">
        <title>Caerostris darwini draft genome.</title>
        <authorList>
            <person name="Kono N."/>
            <person name="Arakawa K."/>
        </authorList>
    </citation>
    <scope>NUCLEOTIDE SEQUENCE [LARGE SCALE GENOMIC DNA]</scope>
</reference>
<organism evidence="1 2">
    <name type="scientific">Caerostris darwini</name>
    <dbReference type="NCBI Taxonomy" id="1538125"/>
    <lineage>
        <taxon>Eukaryota</taxon>
        <taxon>Metazoa</taxon>
        <taxon>Ecdysozoa</taxon>
        <taxon>Arthropoda</taxon>
        <taxon>Chelicerata</taxon>
        <taxon>Arachnida</taxon>
        <taxon>Araneae</taxon>
        <taxon>Araneomorphae</taxon>
        <taxon>Entelegynae</taxon>
        <taxon>Araneoidea</taxon>
        <taxon>Araneidae</taxon>
        <taxon>Caerostris</taxon>
    </lineage>
</organism>
<proteinExistence type="predicted"/>
<evidence type="ECO:0000313" key="1">
    <source>
        <dbReference type="EMBL" id="GIY45826.1"/>
    </source>
</evidence>
<keyword evidence="2" id="KW-1185">Reference proteome</keyword>